<dbReference type="Pfam" id="PF00899">
    <property type="entry name" value="ThiF"/>
    <property type="match status" value="1"/>
</dbReference>
<organism evidence="6 7">
    <name type="scientific">Coccomyxa viridis</name>
    <dbReference type="NCBI Taxonomy" id="1274662"/>
    <lineage>
        <taxon>Eukaryota</taxon>
        <taxon>Viridiplantae</taxon>
        <taxon>Chlorophyta</taxon>
        <taxon>core chlorophytes</taxon>
        <taxon>Trebouxiophyceae</taxon>
        <taxon>Trebouxiophyceae incertae sedis</taxon>
        <taxon>Coccomyxaceae</taxon>
        <taxon>Coccomyxa</taxon>
    </lineage>
</organism>
<dbReference type="InterPro" id="IPR035985">
    <property type="entry name" value="Ubiquitin-activating_enz"/>
</dbReference>
<feature type="domain" description="THIF-type NAD/FAD binding fold" evidence="5">
    <location>
        <begin position="12"/>
        <end position="525"/>
    </location>
</feature>
<dbReference type="CDD" id="cd01493">
    <property type="entry name" value="APPBP1_RUB"/>
    <property type="match status" value="1"/>
</dbReference>
<gene>
    <name evidence="6" type="primary">g1645</name>
    <name evidence="6" type="ORF">VP750_LOCUS1405</name>
</gene>
<keyword evidence="3 4" id="KW-0833">Ubl conjugation pathway</keyword>
<dbReference type="EMBL" id="CAXHTA020000002">
    <property type="protein sequence ID" value="CAL5219746.1"/>
    <property type="molecule type" value="Genomic_DNA"/>
</dbReference>
<evidence type="ECO:0000259" key="5">
    <source>
        <dbReference type="Pfam" id="PF00899"/>
    </source>
</evidence>
<dbReference type="PANTHER" id="PTHR10953:SF29">
    <property type="entry name" value="NEDD8-ACTIVATING ENZYME E1 REGULATORY SUBUNIT"/>
    <property type="match status" value="1"/>
</dbReference>
<comment type="function">
    <text evidence="4">Regulatory subunit of the dimeric E1 enzyme. E1 activates RUB1/NEDD8 by first adenylating its C-terminal glycine residue with ATP, thereafter linking this residue to the side chain of the catalytic cysteine, yielding a RUB1-ECR1 thioester and free AMP. E1 finally transfers RUB1 to the catalytic cysteine of RCE1.</text>
</comment>
<evidence type="ECO:0000313" key="6">
    <source>
        <dbReference type="EMBL" id="CAL5219746.1"/>
    </source>
</evidence>
<evidence type="ECO:0000256" key="4">
    <source>
        <dbReference type="PIRNR" id="PIRNR039099"/>
    </source>
</evidence>
<dbReference type="PIRSF" id="PIRSF039099">
    <property type="entry name" value="APP-BP1"/>
    <property type="match status" value="1"/>
</dbReference>
<dbReference type="PANTHER" id="PTHR10953">
    <property type="entry name" value="UBIQUITIN-ACTIVATING ENZYME E1"/>
    <property type="match status" value="1"/>
</dbReference>
<evidence type="ECO:0000313" key="7">
    <source>
        <dbReference type="Proteomes" id="UP001497392"/>
    </source>
</evidence>
<accession>A0ABP1FK35</accession>
<keyword evidence="7" id="KW-1185">Reference proteome</keyword>
<dbReference type="InterPro" id="IPR030667">
    <property type="entry name" value="APP-BP1"/>
</dbReference>
<comment type="caution">
    <text evidence="6">The sequence shown here is derived from an EMBL/GenBank/DDBJ whole genome shotgun (WGS) entry which is preliminary data.</text>
</comment>
<proteinExistence type="inferred from homology"/>
<sequence length="534" mass="58103">MASTPKAPAKKYDRQLRIWGAHGQQALETARACVLGSGCTATEALKNLVLGGIAGFTVVDNVIVQPSDLGANFLLESASLGKSRAAAVTELLAELNEGVASSYIEEAPSNVIDSNPALFSEFQLVLATQMREQDLIRLDEVCRKYNVPLLIARSYGLVGYLRASLPEHTVIESKPDNALEDLRLHNPWPQLQELADSIDLDAIDDVTHRHIPYALILLKGAQKWCSEHSSKLPQNAKEKAAFKQMLKSWQRSAEGFPADEENFDEALSNAHKLFSPPSIPSEVRSVLEDDATSVGPHSTDFWILAAALKRFIDGEGQGSLPLEGSIPDMTSTTDMYLQLQRTYWRKAEADAAAVEGHVQALLTSIGRDVQSIPHSTILHFMKNARNLRVVRYCTLEEEVAPERAKRGVIRQALAAEDQSVNASLYILLRAVDRFQATCGRFPGALTGELEEDTAVLKARMASVAADCGASAAQVPDDYVEEMVRCGAAELHVMGAIMGGIAAQEIIKFVTHQFVPVPGVLIYNAMASTSSVFVP</sequence>
<name>A0ABP1FK35_9CHLO</name>
<comment type="similarity">
    <text evidence="2 4">Belongs to the ubiquitin-activating E1 family. ULA1 subfamily.</text>
</comment>
<dbReference type="Proteomes" id="UP001497392">
    <property type="component" value="Unassembled WGS sequence"/>
</dbReference>
<dbReference type="SUPFAM" id="SSF69572">
    <property type="entry name" value="Activating enzymes of the ubiquitin-like proteins"/>
    <property type="match status" value="1"/>
</dbReference>
<comment type="pathway">
    <text evidence="1 4">Protein modification; protein neddylation.</text>
</comment>
<protein>
    <recommendedName>
        <fullName evidence="4">NEDD8-activating enzyme E1 regulatory subunit</fullName>
    </recommendedName>
</protein>
<dbReference type="Gene3D" id="3.40.50.720">
    <property type="entry name" value="NAD(P)-binding Rossmann-like Domain"/>
    <property type="match status" value="2"/>
</dbReference>
<evidence type="ECO:0000256" key="1">
    <source>
        <dbReference type="ARBA" id="ARBA00005032"/>
    </source>
</evidence>
<evidence type="ECO:0000256" key="2">
    <source>
        <dbReference type="ARBA" id="ARBA00006868"/>
    </source>
</evidence>
<reference evidence="6 7" key="1">
    <citation type="submission" date="2024-06" db="EMBL/GenBank/DDBJ databases">
        <authorList>
            <person name="Kraege A."/>
            <person name="Thomma B."/>
        </authorList>
    </citation>
    <scope>NUCLEOTIDE SEQUENCE [LARGE SCALE GENOMIC DNA]</scope>
</reference>
<dbReference type="InterPro" id="IPR000594">
    <property type="entry name" value="ThiF_NAD_FAD-bd"/>
</dbReference>
<evidence type="ECO:0000256" key="3">
    <source>
        <dbReference type="ARBA" id="ARBA00022786"/>
    </source>
</evidence>
<dbReference type="InterPro" id="IPR045886">
    <property type="entry name" value="ThiF/MoeB/HesA"/>
</dbReference>